<dbReference type="CDD" id="cd02440">
    <property type="entry name" value="AdoMet_MTases"/>
    <property type="match status" value="1"/>
</dbReference>
<dbReference type="GO" id="GO:0005737">
    <property type="term" value="C:cytoplasm"/>
    <property type="evidence" value="ECO:0007669"/>
    <property type="project" value="TreeGrafter"/>
</dbReference>
<keyword evidence="4" id="KW-0949">S-adenosyl-L-methionine</keyword>
<gene>
    <name evidence="11" type="primary">LOC120277394</name>
</gene>
<evidence type="ECO:0000313" key="10">
    <source>
        <dbReference type="Proteomes" id="UP001515500"/>
    </source>
</evidence>
<evidence type="ECO:0000313" key="11">
    <source>
        <dbReference type="RefSeq" id="XP_039140159.1"/>
    </source>
</evidence>
<dbReference type="InterPro" id="IPR006652">
    <property type="entry name" value="Kelch_1"/>
</dbReference>
<dbReference type="InterPro" id="IPR030382">
    <property type="entry name" value="MeTrfase_TRM5/TYW2"/>
</dbReference>
<dbReference type="InterPro" id="IPR036602">
    <property type="entry name" value="tRNA_yW-synthesising-like_sf"/>
</dbReference>
<evidence type="ECO:0000256" key="8">
    <source>
        <dbReference type="SAM" id="MobiDB-lite"/>
    </source>
</evidence>
<dbReference type="PROSITE" id="PS51684">
    <property type="entry name" value="SAM_MT_TRM5_TYW2"/>
    <property type="match status" value="1"/>
</dbReference>
<dbReference type="Gene3D" id="3.30.300.110">
    <property type="entry name" value="Met-10+ protein-like domains"/>
    <property type="match status" value="1"/>
</dbReference>
<dbReference type="Pfam" id="PF07646">
    <property type="entry name" value="Kelch_2"/>
    <property type="match status" value="1"/>
</dbReference>
<comment type="pathway">
    <text evidence="1">tRNA modification; wybutosine-tRNA(Phe) biosynthesis.</text>
</comment>
<dbReference type="InterPro" id="IPR011498">
    <property type="entry name" value="Kelch_2"/>
</dbReference>
<dbReference type="Pfam" id="PF02676">
    <property type="entry name" value="TYW3"/>
    <property type="match status" value="1"/>
</dbReference>
<name>A0AB40CPT2_DIOCR</name>
<dbReference type="Gene3D" id="3.40.50.150">
    <property type="entry name" value="Vaccinia Virus protein VP39"/>
    <property type="match status" value="1"/>
</dbReference>
<comment type="catalytic activity">
    <reaction evidence="7">
        <text>4-demethylwyosine(37) in tRNA(Phe) + S-adenosyl-L-methionine = 4-demethyl-7-[(3S)-3-amino-3-carboxypropyl]wyosine(37) in tRNA(Phe) + S-methyl-5'-thioadenosine + H(+)</text>
        <dbReference type="Rhea" id="RHEA:36355"/>
        <dbReference type="Rhea" id="RHEA-COMP:10164"/>
        <dbReference type="Rhea" id="RHEA-COMP:10378"/>
        <dbReference type="ChEBI" id="CHEBI:15378"/>
        <dbReference type="ChEBI" id="CHEBI:17509"/>
        <dbReference type="ChEBI" id="CHEBI:59789"/>
        <dbReference type="ChEBI" id="CHEBI:64315"/>
        <dbReference type="ChEBI" id="CHEBI:73550"/>
        <dbReference type="EC" id="2.5.1.114"/>
    </reaction>
</comment>
<keyword evidence="5" id="KW-0819">tRNA processing</keyword>
<keyword evidence="2" id="KW-0489">Methyltransferase</keyword>
<feature type="domain" description="SAM-dependent methyltransferase TRM5/TYW2-type" evidence="9">
    <location>
        <begin position="817"/>
        <end position="1076"/>
    </location>
</feature>
<dbReference type="InterPro" id="IPR029063">
    <property type="entry name" value="SAM-dependent_MTases_sf"/>
</dbReference>
<accession>A0AB40CPT2</accession>
<dbReference type="AlphaFoldDB" id="A0AB40CPT2"/>
<evidence type="ECO:0000256" key="4">
    <source>
        <dbReference type="ARBA" id="ARBA00022691"/>
    </source>
</evidence>
<keyword evidence="3" id="KW-0808">Transferase</keyword>
<dbReference type="FunFam" id="3.30.1960.10:FF:000002">
    <property type="entry name" value="tRNA wybutosine-synthesizing protein 2/3/4"/>
    <property type="match status" value="1"/>
</dbReference>
<dbReference type="GO" id="GO:0102522">
    <property type="term" value="F:tRNA 4-demethylwyosine alpha-amino-alpha-carboxypropyltransferase activity"/>
    <property type="evidence" value="ECO:0007669"/>
    <property type="project" value="UniProtKB-EC"/>
</dbReference>
<dbReference type="SUPFAM" id="SSF53335">
    <property type="entry name" value="S-adenosyl-L-methionine-dependent methyltransferases"/>
    <property type="match status" value="1"/>
</dbReference>
<dbReference type="Pfam" id="PF02475">
    <property type="entry name" value="TRM5-TYW2_MTfase"/>
    <property type="match status" value="1"/>
</dbReference>
<evidence type="ECO:0000259" key="9">
    <source>
        <dbReference type="PROSITE" id="PS51684"/>
    </source>
</evidence>
<comment type="catalytic activity">
    <reaction evidence="6">
        <text>4-demethyl-7-[(3S)-3-amino-3-carboxypropyl]wyosine(37) in tRNA(Phe) + S-adenosyl-L-methionine = 7-[(3S)-3-amino-3-carboxypropyl]wyosine(37) in tRNA(Phe) + S-adenosyl-L-homocysteine + H(+)</text>
        <dbReference type="Rhea" id="RHEA:36635"/>
        <dbReference type="Rhea" id="RHEA-COMP:10378"/>
        <dbReference type="Rhea" id="RHEA-COMP:10379"/>
        <dbReference type="ChEBI" id="CHEBI:15378"/>
        <dbReference type="ChEBI" id="CHEBI:57856"/>
        <dbReference type="ChEBI" id="CHEBI:59789"/>
        <dbReference type="ChEBI" id="CHEBI:73543"/>
        <dbReference type="ChEBI" id="CHEBI:73550"/>
        <dbReference type="EC" id="2.1.1.282"/>
    </reaction>
</comment>
<dbReference type="Pfam" id="PF24681">
    <property type="entry name" value="Kelch_KLHDC2_KLHL20_DRC7"/>
    <property type="match status" value="1"/>
</dbReference>
<sequence length="1077" mass="119361">MEFQKRKAQTLAAMASPAPDKSPKGNLDAPIIPLLDAINNDPSYFTTSSCSGRISILLSLPPSAASTKKKARGGTWIFISHDPADPDFLVDLLFGARDRTDDAGGEMVFRFEPLIVAVECRDIDAAQALVSTAIASGFRESGITNAGKRVMVAIRCSIRLEVPLGQSGALLVSPEYVRYLVGIANEKMEANRRRTDGFLNVLQCKGLRQLVTEKIGYQSCMVPRESLLNLESKQNDVQSKILLIESDAVKVHEQHNIGSLDEDACGLESNWFFREDNGNDASSKTPLKASICLHEVEVESGNSCRSHKLRETVNGLSEKGSLLAVYLTIFDEPPEKLYLWGQSACVVNDNEHKQIFIFGGFGGLGRHARRNYSLMLDPKSGTLKEINTVDSPSPRMGHTSSLIGDQIFVIGGRDGPTQIFDEVWVLNNVESRWNLLKCNGSMFHPRHRHAAAAVGSNIYVFGGLGYEVIYSCMNVLHTETLQWTEVSVQGECPCARHSHSLVAYGSQLFLFGGYDGEKALGDLYSFDVRTLHWEKVKTNGRSPCPRFSHSMFIYKNYLGIIGGCPVRQENQELALLNLDHQSWVYVTVVCLGRELWVRCSTTVVDDDLVIVGGGASCYAFGTKFNPPMKVNLQQLETLHVTHCHKLVKQGSHSTFQESLQNLSVNGCGNFSDAEHLVLKIIKKNAKLAKDILKKFGWLDTDRKVRPSVDGSYICIPVNQNFFALIQKKPHGSMNVDIMDDGHQPEIFETKSISVHEVSLPMALSFISSSGSSLLKDSAVCDRKVSKSPQSIMRDFVSSLLRKKGLPPQLLDELPTRWERLGDIVVLPVTSFKDQAWNSMGEELWPIVANSIGAQRLARQGRILATGTRDTTLEILVGDNGWVTHQENGIFYSFDATKCMFSSGNLSEKLRMAQLDCRDEIIVDLFAGIGYFVLPFLVKAKAKLVYACEWNPHAINALRHNIDTNSVADRCVILEGDNRITAPKGIADRVCLGLLPTSEGSWVTAVRSLKIEGGILHIHGNVNDSEEGSWLEYVLKTITNIAKSEGLCWQISVEHLERVKWYGPHIRHLVADLHCKKL</sequence>
<dbReference type="Gene3D" id="3.30.1960.10">
    <property type="entry name" value="tRNA wybutosine-synthesizing-like"/>
    <property type="match status" value="1"/>
</dbReference>
<dbReference type="SMART" id="SM00612">
    <property type="entry name" value="Kelch"/>
    <property type="match status" value="3"/>
</dbReference>
<evidence type="ECO:0000256" key="2">
    <source>
        <dbReference type="ARBA" id="ARBA00022603"/>
    </source>
</evidence>
<dbReference type="RefSeq" id="XP_039140159.1">
    <property type="nucleotide sequence ID" value="XM_039284225.1"/>
</dbReference>
<dbReference type="Gene3D" id="2.120.10.80">
    <property type="entry name" value="Kelch-type beta propeller"/>
    <property type="match status" value="1"/>
</dbReference>
<feature type="region of interest" description="Disordered" evidence="8">
    <location>
        <begin position="1"/>
        <end position="25"/>
    </location>
</feature>
<evidence type="ECO:0000256" key="6">
    <source>
        <dbReference type="ARBA" id="ARBA00049202"/>
    </source>
</evidence>
<dbReference type="PANTHER" id="PTHR23245:SF25">
    <property type="entry name" value="TRNA WYBUTOSINE-SYNTHESIZING PROTEIN 2 HOMOLOG"/>
    <property type="match status" value="1"/>
</dbReference>
<dbReference type="GO" id="GO:0031591">
    <property type="term" value="P:wybutosine biosynthetic process"/>
    <property type="evidence" value="ECO:0007669"/>
    <property type="project" value="TreeGrafter"/>
</dbReference>
<dbReference type="SUPFAM" id="SSF111278">
    <property type="entry name" value="SSo0622-like"/>
    <property type="match status" value="1"/>
</dbReference>
<evidence type="ECO:0000256" key="1">
    <source>
        <dbReference type="ARBA" id="ARBA00004797"/>
    </source>
</evidence>
<dbReference type="GeneID" id="120277394"/>
<dbReference type="FunFam" id="3.40.50.150:FF:000131">
    <property type="entry name" value="tRNA wybutosine-synthesizing protein 2/3/4"/>
    <property type="match status" value="1"/>
</dbReference>
<reference evidence="11" key="1">
    <citation type="submission" date="2025-08" db="UniProtKB">
        <authorList>
            <consortium name="RefSeq"/>
        </authorList>
    </citation>
    <scope>IDENTIFICATION</scope>
</reference>
<organism evidence="10 11">
    <name type="scientific">Dioscorea cayennensis subsp. rotundata</name>
    <name type="common">White Guinea yam</name>
    <name type="synonym">Dioscorea rotundata</name>
    <dbReference type="NCBI Taxonomy" id="55577"/>
    <lineage>
        <taxon>Eukaryota</taxon>
        <taxon>Viridiplantae</taxon>
        <taxon>Streptophyta</taxon>
        <taxon>Embryophyta</taxon>
        <taxon>Tracheophyta</taxon>
        <taxon>Spermatophyta</taxon>
        <taxon>Magnoliopsida</taxon>
        <taxon>Liliopsida</taxon>
        <taxon>Dioscoreales</taxon>
        <taxon>Dioscoreaceae</taxon>
        <taxon>Dioscorea</taxon>
    </lineage>
</organism>
<proteinExistence type="predicted"/>
<evidence type="ECO:0000256" key="3">
    <source>
        <dbReference type="ARBA" id="ARBA00022679"/>
    </source>
</evidence>
<dbReference type="InterPro" id="IPR056744">
    <property type="entry name" value="TRM5/TYW2-like_N"/>
</dbReference>
<dbReference type="GO" id="GO:0030488">
    <property type="term" value="P:tRNA methylation"/>
    <property type="evidence" value="ECO:0007669"/>
    <property type="project" value="TreeGrafter"/>
</dbReference>
<keyword evidence="10" id="KW-1185">Reference proteome</keyword>
<dbReference type="Pfam" id="PF25133">
    <property type="entry name" value="TYW2_N_2"/>
    <property type="match status" value="1"/>
</dbReference>
<dbReference type="GO" id="GO:0008175">
    <property type="term" value="F:tRNA methyltransferase activity"/>
    <property type="evidence" value="ECO:0007669"/>
    <property type="project" value="TreeGrafter"/>
</dbReference>
<dbReference type="Proteomes" id="UP001515500">
    <property type="component" value="Chromosome 15"/>
</dbReference>
<evidence type="ECO:0000256" key="5">
    <source>
        <dbReference type="ARBA" id="ARBA00022694"/>
    </source>
</evidence>
<dbReference type="InterPro" id="IPR015915">
    <property type="entry name" value="Kelch-typ_b-propeller"/>
</dbReference>
<evidence type="ECO:0000256" key="7">
    <source>
        <dbReference type="ARBA" id="ARBA00049400"/>
    </source>
</evidence>
<dbReference type="InterPro" id="IPR056743">
    <property type="entry name" value="TRM5-TYW2-like_MTfase"/>
</dbReference>
<protein>
    <submittedName>
        <fullName evidence="11">tRNA wybutosine-synthesizing protein 2/3/4 isoform X1</fullName>
    </submittedName>
</protein>
<dbReference type="InterPro" id="IPR003827">
    <property type="entry name" value="tRNA_yW-synthesising"/>
</dbReference>
<dbReference type="SUPFAM" id="SSF117281">
    <property type="entry name" value="Kelch motif"/>
    <property type="match status" value="1"/>
</dbReference>
<dbReference type="PANTHER" id="PTHR23245">
    <property type="entry name" value="TRNA METHYLTRANSFERASE"/>
    <property type="match status" value="1"/>
</dbReference>